<proteinExistence type="predicted"/>
<name>A0A2I0JGM2_PUNGR</name>
<organism evidence="2 3">
    <name type="scientific">Punica granatum</name>
    <name type="common">Pomegranate</name>
    <dbReference type="NCBI Taxonomy" id="22663"/>
    <lineage>
        <taxon>Eukaryota</taxon>
        <taxon>Viridiplantae</taxon>
        <taxon>Streptophyta</taxon>
        <taxon>Embryophyta</taxon>
        <taxon>Tracheophyta</taxon>
        <taxon>Spermatophyta</taxon>
        <taxon>Magnoliopsida</taxon>
        <taxon>eudicotyledons</taxon>
        <taxon>Gunneridae</taxon>
        <taxon>Pentapetalae</taxon>
        <taxon>rosids</taxon>
        <taxon>malvids</taxon>
        <taxon>Myrtales</taxon>
        <taxon>Lythraceae</taxon>
        <taxon>Punica</taxon>
    </lineage>
</organism>
<feature type="compositionally biased region" description="Basic and acidic residues" evidence="1">
    <location>
        <begin position="18"/>
        <end position="39"/>
    </location>
</feature>
<gene>
    <name evidence="2" type="ORF">CRG98_024177</name>
</gene>
<evidence type="ECO:0000313" key="3">
    <source>
        <dbReference type="Proteomes" id="UP000233551"/>
    </source>
</evidence>
<dbReference type="EMBL" id="PGOL01001703">
    <property type="protein sequence ID" value="PKI55404.1"/>
    <property type="molecule type" value="Genomic_DNA"/>
</dbReference>
<protein>
    <submittedName>
        <fullName evidence="2">Uncharacterized protein</fullName>
    </submittedName>
</protein>
<reference evidence="2 3" key="1">
    <citation type="submission" date="2017-11" db="EMBL/GenBank/DDBJ databases">
        <title>De-novo sequencing of pomegranate (Punica granatum L.) genome.</title>
        <authorList>
            <person name="Akparov Z."/>
            <person name="Amiraslanov A."/>
            <person name="Hajiyeva S."/>
            <person name="Abbasov M."/>
            <person name="Kaur K."/>
            <person name="Hamwieh A."/>
            <person name="Solovyev V."/>
            <person name="Salamov A."/>
            <person name="Braich B."/>
            <person name="Kosarev P."/>
            <person name="Mahmoud A."/>
            <person name="Hajiyev E."/>
            <person name="Babayeva S."/>
            <person name="Izzatullayeva V."/>
            <person name="Mammadov A."/>
            <person name="Mammadov A."/>
            <person name="Sharifova S."/>
            <person name="Ojaghi J."/>
            <person name="Eynullazada K."/>
            <person name="Bayramov B."/>
            <person name="Abdulazimova A."/>
            <person name="Shahmuradov I."/>
        </authorList>
    </citation>
    <scope>NUCLEOTIDE SEQUENCE [LARGE SCALE GENOMIC DNA]</scope>
    <source>
        <strain evidence="3">cv. AG2017</strain>
        <tissue evidence="2">Leaf</tissue>
    </source>
</reference>
<keyword evidence="3" id="KW-1185">Reference proteome</keyword>
<evidence type="ECO:0000256" key="1">
    <source>
        <dbReference type="SAM" id="MobiDB-lite"/>
    </source>
</evidence>
<dbReference type="AlphaFoldDB" id="A0A2I0JGM2"/>
<sequence length="100" mass="10922">MKNLTSLSHRGVLPSLDVRGKESGKWQEGRVTRLDTKGSRENGWNGGYARWYGSWTVTTYSQGRVGVMRNPLNVMAQLAKVVEGNGTSKKLDAPDGVLGT</sequence>
<comment type="caution">
    <text evidence="2">The sequence shown here is derived from an EMBL/GenBank/DDBJ whole genome shotgun (WGS) entry which is preliminary data.</text>
</comment>
<accession>A0A2I0JGM2</accession>
<evidence type="ECO:0000313" key="2">
    <source>
        <dbReference type="EMBL" id="PKI55404.1"/>
    </source>
</evidence>
<feature type="region of interest" description="Disordered" evidence="1">
    <location>
        <begin position="1"/>
        <end position="39"/>
    </location>
</feature>
<dbReference type="Proteomes" id="UP000233551">
    <property type="component" value="Unassembled WGS sequence"/>
</dbReference>